<reference evidence="6 7" key="1">
    <citation type="submission" date="2017-02" db="EMBL/GenBank/DDBJ databases">
        <title>Genomes of Trichoderma spp. with biocontrol activity.</title>
        <authorList>
            <person name="Gardiner D."/>
            <person name="Kazan K."/>
            <person name="Vos C."/>
            <person name="Harvey P."/>
        </authorList>
    </citation>
    <scope>NUCLEOTIDE SEQUENCE [LARGE SCALE GENOMIC DNA]</scope>
    <source>
        <strain evidence="6 7">A5MH</strain>
    </source>
</reference>
<evidence type="ECO:0000259" key="5">
    <source>
        <dbReference type="SMART" id="SM00822"/>
    </source>
</evidence>
<organism evidence="6 7">
    <name type="scientific">Trichoderma gamsii</name>
    <dbReference type="NCBI Taxonomy" id="398673"/>
    <lineage>
        <taxon>Eukaryota</taxon>
        <taxon>Fungi</taxon>
        <taxon>Dikarya</taxon>
        <taxon>Ascomycota</taxon>
        <taxon>Pezizomycotina</taxon>
        <taxon>Sordariomycetes</taxon>
        <taxon>Hypocreomycetidae</taxon>
        <taxon>Hypocreales</taxon>
        <taxon>Hypocreaceae</taxon>
        <taxon>Trichoderma</taxon>
    </lineage>
</organism>
<evidence type="ECO:0000256" key="3">
    <source>
        <dbReference type="ARBA" id="ARBA00023002"/>
    </source>
</evidence>
<comment type="caution">
    <text evidence="6">The sequence shown here is derived from an EMBL/GenBank/DDBJ whole genome shotgun (WGS) entry which is preliminary data.</text>
</comment>
<proteinExistence type="inferred from homology"/>
<sequence>MFSSREGVTLDSIAAPLSRLLLNPLLTVPAALALSLSNSSIHAWVSSNASGTRIQTLSSLLAVASVVLSLNSYLDRQFANNWVSDKTWNWDEEIVLVTGGSGGIGANICKHFLARNPRTRIVVVDYAPLGWKPEQEGVRLSYYQCDLSDTNALKVTCERIRNEVGHPTVLFNNAGLVRGASVMEGSYGDIEATVRTNLIAPMLLVKEFIPEMVKRDHGHILHTGSLSCITPPAMVADYSATKAGLVAMHESLQLELKTVYNAPRVRLTMGIFCFVKTPLIGGEMNVPNFLLPLLDVDSVGESLANAAYSGYGSTIYMPSLFNRLAITLRGGPEWIFRLVREGTTAFRIDFRGRQQLDAVTGKLQKA</sequence>
<dbReference type="OrthoDB" id="10253736at2759"/>
<protein>
    <recommendedName>
        <fullName evidence="5">Ketoreductase domain-containing protein</fullName>
    </recommendedName>
</protein>
<dbReference type="InterPro" id="IPR020904">
    <property type="entry name" value="Sc_DH/Rdtase_CS"/>
</dbReference>
<dbReference type="InterPro" id="IPR036291">
    <property type="entry name" value="NAD(P)-bd_dom_sf"/>
</dbReference>
<comment type="similarity">
    <text evidence="1 4">Belongs to the short-chain dehydrogenases/reductases (SDR) family.</text>
</comment>
<dbReference type="AlphaFoldDB" id="A0A2K0T3S3"/>
<evidence type="ECO:0000256" key="2">
    <source>
        <dbReference type="ARBA" id="ARBA00022857"/>
    </source>
</evidence>
<name>A0A2K0T3S3_9HYPO</name>
<dbReference type="Pfam" id="PF00106">
    <property type="entry name" value="adh_short"/>
    <property type="match status" value="1"/>
</dbReference>
<dbReference type="InterPro" id="IPR002347">
    <property type="entry name" value="SDR_fam"/>
</dbReference>
<dbReference type="InterPro" id="IPR057326">
    <property type="entry name" value="KR_dom"/>
</dbReference>
<evidence type="ECO:0000313" key="6">
    <source>
        <dbReference type="EMBL" id="PNP40182.1"/>
    </source>
</evidence>
<keyword evidence="3" id="KW-0560">Oxidoreductase</keyword>
<dbReference type="EMBL" id="MTYH01000072">
    <property type="protein sequence ID" value="PNP40182.1"/>
    <property type="molecule type" value="Genomic_DNA"/>
</dbReference>
<dbReference type="PANTHER" id="PTHR24322">
    <property type="entry name" value="PKSB"/>
    <property type="match status" value="1"/>
</dbReference>
<dbReference type="Proteomes" id="UP000236546">
    <property type="component" value="Unassembled WGS sequence"/>
</dbReference>
<feature type="domain" description="Ketoreductase" evidence="5">
    <location>
        <begin position="93"/>
        <end position="268"/>
    </location>
</feature>
<dbReference type="SMART" id="SM00822">
    <property type="entry name" value="PKS_KR"/>
    <property type="match status" value="1"/>
</dbReference>
<dbReference type="SUPFAM" id="SSF51735">
    <property type="entry name" value="NAD(P)-binding Rossmann-fold domains"/>
    <property type="match status" value="1"/>
</dbReference>
<evidence type="ECO:0000256" key="4">
    <source>
        <dbReference type="RuleBase" id="RU000363"/>
    </source>
</evidence>
<accession>A0A2K0T3S3</accession>
<evidence type="ECO:0000256" key="1">
    <source>
        <dbReference type="ARBA" id="ARBA00006484"/>
    </source>
</evidence>
<evidence type="ECO:0000313" key="7">
    <source>
        <dbReference type="Proteomes" id="UP000236546"/>
    </source>
</evidence>
<dbReference type="PRINTS" id="PR00081">
    <property type="entry name" value="GDHRDH"/>
</dbReference>
<dbReference type="GO" id="GO:0016616">
    <property type="term" value="F:oxidoreductase activity, acting on the CH-OH group of donors, NAD or NADP as acceptor"/>
    <property type="evidence" value="ECO:0007669"/>
    <property type="project" value="TreeGrafter"/>
</dbReference>
<dbReference type="PANTHER" id="PTHR24322:SF736">
    <property type="entry name" value="RETINOL DEHYDROGENASE 10"/>
    <property type="match status" value="1"/>
</dbReference>
<gene>
    <name evidence="6" type="ORF">TGAMA5MH_07837</name>
</gene>
<dbReference type="Gene3D" id="3.40.50.720">
    <property type="entry name" value="NAD(P)-binding Rossmann-like Domain"/>
    <property type="match status" value="1"/>
</dbReference>
<dbReference type="PROSITE" id="PS00061">
    <property type="entry name" value="ADH_SHORT"/>
    <property type="match status" value="1"/>
</dbReference>
<dbReference type="PRINTS" id="PR00080">
    <property type="entry name" value="SDRFAMILY"/>
</dbReference>
<keyword evidence="2" id="KW-0521">NADP</keyword>